<dbReference type="InterPro" id="IPR011604">
    <property type="entry name" value="PDDEXK-like_dom_sf"/>
</dbReference>
<evidence type="ECO:0000313" key="2">
    <source>
        <dbReference type="EMBL" id="SEH37041.1"/>
    </source>
</evidence>
<dbReference type="EMBL" id="FNWX01000001">
    <property type="protein sequence ID" value="SEH37041.1"/>
    <property type="molecule type" value="Genomic_DNA"/>
</dbReference>
<evidence type="ECO:0000313" key="4">
    <source>
        <dbReference type="Proteomes" id="UP000267623"/>
    </source>
</evidence>
<keyword evidence="3" id="KW-1185">Reference proteome</keyword>
<reference evidence="1" key="4">
    <citation type="submission" date="2018-11" db="EMBL/GenBank/DDBJ databases">
        <title>Proposal to divide the Flavobacteriaceae and reorganize its genera based on Amino Acid Identity values calculated from whole genome sequences.</title>
        <authorList>
            <person name="Nicholson A.C."/>
            <person name="Gulvik C.A."/>
            <person name="Whitney A.M."/>
            <person name="Humrighouse B.W."/>
            <person name="Bell M."/>
            <person name="Holmes B."/>
            <person name="Steigerwalt A."/>
            <person name="Villarma A."/>
            <person name="Sheth M."/>
            <person name="Batra D."/>
            <person name="Pryor J."/>
            <person name="Bernardet J.-F."/>
            <person name="Hugo C."/>
            <person name="Kampfer P."/>
            <person name="Newman J."/>
            <person name="Mcquiston J.R."/>
        </authorList>
    </citation>
    <scope>NUCLEOTIDE SEQUENCE</scope>
    <source>
        <strain evidence="1">DSM 22165</strain>
    </source>
</reference>
<protein>
    <submittedName>
        <fullName evidence="2">GxxExxY protein</fullName>
    </submittedName>
</protein>
<organism evidence="2 3">
    <name type="scientific">Epilithonimonas hominis</name>
    <dbReference type="NCBI Taxonomy" id="420404"/>
    <lineage>
        <taxon>Bacteria</taxon>
        <taxon>Pseudomonadati</taxon>
        <taxon>Bacteroidota</taxon>
        <taxon>Flavobacteriia</taxon>
        <taxon>Flavobacteriales</taxon>
        <taxon>Weeksellaceae</taxon>
        <taxon>Chryseobacterium group</taxon>
        <taxon>Epilithonimonas</taxon>
    </lineage>
</organism>
<gene>
    <name evidence="1" type="ORF">EGH73_04930</name>
    <name evidence="2" type="ORF">SAMN05421793_101126</name>
</gene>
<dbReference type="InterPro" id="IPR026350">
    <property type="entry name" value="GxxExxY"/>
</dbReference>
<dbReference type="RefSeq" id="WP_089767706.1">
    <property type="nucleotide sequence ID" value="NZ_DALZAR010000001.1"/>
</dbReference>
<evidence type="ECO:0000313" key="1">
    <source>
        <dbReference type="EMBL" id="ROI14094.1"/>
    </source>
</evidence>
<name>A0A1H6HMT5_9FLAO</name>
<dbReference type="STRING" id="420404.SAMN05421793_101126"/>
<dbReference type="Proteomes" id="UP000198555">
    <property type="component" value="Unassembled WGS sequence"/>
</dbReference>
<accession>A0A1H6HMT5</accession>
<dbReference type="Proteomes" id="UP000267623">
    <property type="component" value="Unassembled WGS sequence"/>
</dbReference>
<dbReference type="Gene3D" id="3.90.320.10">
    <property type="match status" value="1"/>
</dbReference>
<dbReference type="Pfam" id="PF13366">
    <property type="entry name" value="PDDEXK_3"/>
    <property type="match status" value="1"/>
</dbReference>
<proteinExistence type="predicted"/>
<dbReference type="AlphaFoldDB" id="A0A1H6HMT5"/>
<sequence length="134" mass="15684">MTQKQITELTYKILGACIEVHKTLGPGLLEIVYHKALKEEFRIQNINFKSEFVIPVKYKEIDLNCGFQCDFIIEDSIVIEIKSVKEFHDIHKAQVLNYMNLLKVPKGILINFNVTNIFKEGQQTFVNKYYEQLN</sequence>
<reference evidence="2" key="1">
    <citation type="submission" date="2016-10" db="EMBL/GenBank/DDBJ databases">
        <authorList>
            <person name="de Groot N.N."/>
        </authorList>
    </citation>
    <scope>NUCLEOTIDE SEQUENCE [LARGE SCALE GENOMIC DNA]</scope>
    <source>
        <strain evidence="2">DSM 19326</strain>
    </source>
</reference>
<dbReference type="EMBL" id="RJTU01000034">
    <property type="protein sequence ID" value="ROI14094.1"/>
    <property type="molecule type" value="Genomic_DNA"/>
</dbReference>
<reference evidence="3" key="2">
    <citation type="submission" date="2016-10" db="EMBL/GenBank/DDBJ databases">
        <authorList>
            <person name="Varghese N."/>
            <person name="Submissions S."/>
        </authorList>
    </citation>
    <scope>NUCLEOTIDE SEQUENCE [LARGE SCALE GENOMIC DNA]</scope>
    <source>
        <strain evidence="3">DSM 19326</strain>
    </source>
</reference>
<evidence type="ECO:0000313" key="3">
    <source>
        <dbReference type="Proteomes" id="UP000198555"/>
    </source>
</evidence>
<dbReference type="NCBIfam" id="TIGR04256">
    <property type="entry name" value="GxxExxY"/>
    <property type="match status" value="1"/>
</dbReference>
<reference evidence="4" key="3">
    <citation type="submission" date="2018-11" db="EMBL/GenBank/DDBJ databases">
        <title>Proposal to divide the Flavobacteriaceae and reorganize its genera based on Amino Acid Identity values calculated from whole genome sequences.</title>
        <authorList>
            <person name="Nicholson A.C."/>
            <person name="Gulvik C.A."/>
            <person name="Whitney A.M."/>
            <person name="Humrighouse B.W."/>
            <person name="Bell M."/>
            <person name="Holmes B."/>
            <person name="Steigerwalt A."/>
            <person name="Villarma A."/>
            <person name="Sheth M."/>
            <person name="Batra D."/>
            <person name="Pryor J."/>
            <person name="Bernardet J.-F."/>
            <person name="Hugo C."/>
            <person name="Kampfer P."/>
            <person name="Newman J."/>
            <person name="Mcquiston J."/>
        </authorList>
    </citation>
    <scope>NUCLEOTIDE SEQUENCE [LARGE SCALE GENOMIC DNA]</scope>
    <source>
        <strain evidence="4">DSM 22165</strain>
    </source>
</reference>